<proteinExistence type="predicted"/>
<dbReference type="PANTHER" id="PTHR47197:SF3">
    <property type="entry name" value="DIHYDRO-HEME D1 DEHYDROGENASE"/>
    <property type="match status" value="1"/>
</dbReference>
<dbReference type="InterPro" id="IPR017441">
    <property type="entry name" value="Protein_kinase_ATP_BS"/>
</dbReference>
<dbReference type="PROSITE" id="PS50011">
    <property type="entry name" value="PROTEIN_KINASE_DOM"/>
    <property type="match status" value="1"/>
</dbReference>
<dbReference type="InterPro" id="IPR011009">
    <property type="entry name" value="Kinase-like_dom_sf"/>
</dbReference>
<dbReference type="GeneID" id="80347162"/>
<dbReference type="KEGG" id="nwl:NWFMUON74_26110"/>
<evidence type="ECO:0000256" key="2">
    <source>
        <dbReference type="ARBA" id="ARBA00022840"/>
    </source>
</evidence>
<dbReference type="SUPFAM" id="SSF56112">
    <property type="entry name" value="Protein kinase-like (PK-like)"/>
    <property type="match status" value="1"/>
</dbReference>
<keyword evidence="2 3" id="KW-0067">ATP-binding</keyword>
<evidence type="ECO:0000313" key="5">
    <source>
        <dbReference type="EMBL" id="BCK54839.1"/>
    </source>
</evidence>
<reference evidence="5 6" key="1">
    <citation type="submission" date="2020-08" db="EMBL/GenBank/DDBJ databases">
        <title>Genome Sequencing of Nocardia wallacei strain FMUON74 and assembly.</title>
        <authorList>
            <person name="Toyokawa M."/>
            <person name="Uesaka K."/>
        </authorList>
    </citation>
    <scope>NUCLEOTIDE SEQUENCE [LARGE SCALE GENOMIC DNA]</scope>
    <source>
        <strain evidence="5 6">FMUON74</strain>
    </source>
</reference>
<evidence type="ECO:0000256" key="3">
    <source>
        <dbReference type="PROSITE-ProRule" id="PRU10141"/>
    </source>
</evidence>
<organism evidence="5 6">
    <name type="scientific">Nocardia wallacei</name>
    <dbReference type="NCBI Taxonomy" id="480035"/>
    <lineage>
        <taxon>Bacteria</taxon>
        <taxon>Bacillati</taxon>
        <taxon>Actinomycetota</taxon>
        <taxon>Actinomycetes</taxon>
        <taxon>Mycobacteriales</taxon>
        <taxon>Nocardiaceae</taxon>
        <taxon>Nocardia</taxon>
    </lineage>
</organism>
<dbReference type="PROSITE" id="PS00108">
    <property type="entry name" value="PROTEIN_KINASE_ST"/>
    <property type="match status" value="1"/>
</dbReference>
<evidence type="ECO:0000256" key="1">
    <source>
        <dbReference type="ARBA" id="ARBA00022741"/>
    </source>
</evidence>
<dbReference type="InterPro" id="IPR011045">
    <property type="entry name" value="N2O_reductase_N"/>
</dbReference>
<dbReference type="Gene3D" id="2.130.10.10">
    <property type="entry name" value="YVTN repeat-like/Quinoprotein amine dehydrogenase"/>
    <property type="match status" value="2"/>
</dbReference>
<dbReference type="InterPro" id="IPR000719">
    <property type="entry name" value="Prot_kinase_dom"/>
</dbReference>
<dbReference type="InterPro" id="IPR015943">
    <property type="entry name" value="WD40/YVTN_repeat-like_dom_sf"/>
</dbReference>
<dbReference type="Gene3D" id="1.10.510.10">
    <property type="entry name" value="Transferase(Phosphotransferase) domain 1"/>
    <property type="match status" value="1"/>
</dbReference>
<keyword evidence="6" id="KW-1185">Reference proteome</keyword>
<accession>A0A7G1KLI3</accession>
<dbReference type="Pfam" id="PF00069">
    <property type="entry name" value="Pkinase"/>
    <property type="match status" value="1"/>
</dbReference>
<dbReference type="PANTHER" id="PTHR47197">
    <property type="entry name" value="PROTEIN NIRF"/>
    <property type="match status" value="1"/>
</dbReference>
<dbReference type="InterPro" id="IPR011964">
    <property type="entry name" value="YVTN_b-propeller_repeat"/>
</dbReference>
<protein>
    <recommendedName>
        <fullName evidence="4">Protein kinase domain-containing protein</fullName>
    </recommendedName>
</protein>
<dbReference type="InterPro" id="IPR051200">
    <property type="entry name" value="Host-pathogen_enzymatic-act"/>
</dbReference>
<dbReference type="SUPFAM" id="SSF50974">
    <property type="entry name" value="Nitrous oxide reductase, N-terminal domain"/>
    <property type="match status" value="1"/>
</dbReference>
<feature type="binding site" evidence="3">
    <location>
        <position position="43"/>
    </location>
    <ligand>
        <name>ATP</name>
        <dbReference type="ChEBI" id="CHEBI:30616"/>
    </ligand>
</feature>
<dbReference type="Gene3D" id="3.30.200.20">
    <property type="entry name" value="Phosphorylase Kinase, domain 1"/>
    <property type="match status" value="1"/>
</dbReference>
<feature type="domain" description="Protein kinase" evidence="4">
    <location>
        <begin position="15"/>
        <end position="265"/>
    </location>
</feature>
<gene>
    <name evidence="5" type="ORF">NWFMUON74_26110</name>
</gene>
<dbReference type="GO" id="GO:0004672">
    <property type="term" value="F:protein kinase activity"/>
    <property type="evidence" value="ECO:0007669"/>
    <property type="project" value="InterPro"/>
</dbReference>
<dbReference type="InterPro" id="IPR011044">
    <property type="entry name" value="Quino_amine_DH_bsu"/>
</dbReference>
<dbReference type="InterPro" id="IPR008271">
    <property type="entry name" value="Ser/Thr_kinase_AS"/>
</dbReference>
<dbReference type="PROSITE" id="PS00107">
    <property type="entry name" value="PROTEIN_KINASE_ATP"/>
    <property type="match status" value="1"/>
</dbReference>
<keyword evidence="1 3" id="KW-0547">Nucleotide-binding</keyword>
<dbReference type="NCBIfam" id="TIGR02276">
    <property type="entry name" value="beta_rpt_yvtn"/>
    <property type="match status" value="1"/>
</dbReference>
<dbReference type="SUPFAM" id="SSF50969">
    <property type="entry name" value="YVTN repeat-like/Quinoprotein amine dehydrogenase"/>
    <property type="match status" value="1"/>
</dbReference>
<dbReference type="Proteomes" id="UP000516173">
    <property type="component" value="Chromosome"/>
</dbReference>
<dbReference type="EMBL" id="AP023396">
    <property type="protein sequence ID" value="BCK54839.1"/>
    <property type="molecule type" value="Genomic_DNA"/>
</dbReference>
<sequence>MEQLRRSDPRIIGRCTVFARLGAGAGGTVFLGRTPGNRLVAVKLIHPHLARDPDFRRRFDREVAAARVVGGFHTAAVIDAGWSRESAWLATEYIPAPSLEQLVGTLGPMPADSVVALGRGIAESLSAIHAAGVVHRDLKPSNVLVTADGPRVIDFGMAGPAAAAHTGVVGTPGYLAPEQAMGETAGPGSDVFSLGALLAYAATGRGVFGDGEPAVLLYRTAHQPPNLDGLPDGPLRAVVTACVRPDPRDRPTPAEVMAALPHIGFRLPPEAAELVAAAERMPVADLQPAPVRSRRTLLFGAAAGAMILLPGIALAVRAATRPDERPEVGAPATTTPPVAVPVRPERIPVRTTMVMRTLVLSADRRLLFVTGLSAVAVIDTATNALVRSVTIAGADHLTVSPDGSRIYAFRATTEVAVYDGSTGVRLGTVPGTDSGFGIPSHDGSRLYIQNGKTLATLDAVTNSVVGAPIPLARETAGGAITADGRRMYAVEWSLMTDPENRVSVLDLNTAAVVATIDVRGRARAVALSADGRRAAVVNWNNNELSVIDTATDTVLAAIDVGDAGSDVALSPDGARAFVSIESAATVVTVDTVGHAVLDHTRVDRGPVASAVSADGRKLYVACRDDNTVTVVPVG</sequence>
<name>A0A7G1KLI3_9NOCA</name>
<dbReference type="CDD" id="cd14014">
    <property type="entry name" value="STKc_PknB_like"/>
    <property type="match status" value="1"/>
</dbReference>
<dbReference type="RefSeq" id="WP_187688037.1">
    <property type="nucleotide sequence ID" value="NZ_AP023396.1"/>
</dbReference>
<dbReference type="GO" id="GO:0005524">
    <property type="term" value="F:ATP binding"/>
    <property type="evidence" value="ECO:0007669"/>
    <property type="project" value="UniProtKB-UniRule"/>
</dbReference>
<dbReference type="AlphaFoldDB" id="A0A7G1KLI3"/>
<evidence type="ECO:0000259" key="4">
    <source>
        <dbReference type="PROSITE" id="PS50011"/>
    </source>
</evidence>
<dbReference type="SMART" id="SM00220">
    <property type="entry name" value="S_TKc"/>
    <property type="match status" value="1"/>
</dbReference>
<evidence type="ECO:0000313" key="6">
    <source>
        <dbReference type="Proteomes" id="UP000516173"/>
    </source>
</evidence>